<keyword evidence="2 5" id="KW-0479">Metal-binding</keyword>
<dbReference type="PROSITE" id="PS00196">
    <property type="entry name" value="COPPER_BLUE"/>
    <property type="match status" value="1"/>
</dbReference>
<dbReference type="PANTHER" id="PTHR36507">
    <property type="entry name" value="BLL1555 PROTEIN"/>
    <property type="match status" value="1"/>
</dbReference>
<keyword evidence="6" id="KW-0732">Signal</keyword>
<evidence type="ECO:0000256" key="4">
    <source>
        <dbReference type="ARBA" id="ARBA00023008"/>
    </source>
</evidence>
<evidence type="ECO:0000256" key="1">
    <source>
        <dbReference type="ARBA" id="ARBA00022448"/>
    </source>
</evidence>
<name>A0A316BZJ9_PSESE</name>
<evidence type="ECO:0000313" key="8">
    <source>
        <dbReference type="EMBL" id="PWJ80506.1"/>
    </source>
</evidence>
<dbReference type="InterPro" id="IPR008972">
    <property type="entry name" value="Cupredoxin"/>
</dbReference>
<feature type="binding site" evidence="5">
    <location>
        <position position="112"/>
    </location>
    <ligand>
        <name>Cu cation</name>
        <dbReference type="ChEBI" id="CHEBI:23378"/>
    </ligand>
</feature>
<dbReference type="Proteomes" id="UP000245396">
    <property type="component" value="Unassembled WGS sequence"/>
</dbReference>
<dbReference type="InterPro" id="IPR052721">
    <property type="entry name" value="ET_Amicyanin"/>
</dbReference>
<dbReference type="Pfam" id="PF00127">
    <property type="entry name" value="Copper-bind"/>
    <property type="match status" value="1"/>
</dbReference>
<keyword evidence="3" id="KW-0249">Electron transport</keyword>
<evidence type="ECO:0000313" key="9">
    <source>
        <dbReference type="Proteomes" id="UP000245396"/>
    </source>
</evidence>
<dbReference type="AlphaFoldDB" id="A0A316BZJ9"/>
<dbReference type="SUPFAM" id="SSF49503">
    <property type="entry name" value="Cupredoxins"/>
    <property type="match status" value="1"/>
</dbReference>
<dbReference type="GO" id="GO:0009055">
    <property type="term" value="F:electron transfer activity"/>
    <property type="evidence" value="ECO:0007669"/>
    <property type="project" value="InterPro"/>
</dbReference>
<gene>
    <name evidence="8" type="ORF">C7441_11246</name>
</gene>
<evidence type="ECO:0000259" key="7">
    <source>
        <dbReference type="Pfam" id="PF00127"/>
    </source>
</evidence>
<dbReference type="InterPro" id="IPR002387">
    <property type="entry name" value="Plastocyanin"/>
</dbReference>
<dbReference type="GO" id="GO:0005507">
    <property type="term" value="F:copper ion binding"/>
    <property type="evidence" value="ECO:0007669"/>
    <property type="project" value="InterPro"/>
</dbReference>
<comment type="cofactor">
    <cofactor evidence="5">
        <name>Cu(2+)</name>
        <dbReference type="ChEBI" id="CHEBI:29036"/>
    </cofactor>
    <text evidence="5">The crystal structure with reduced Cu(1+) has also been determined.</text>
</comment>
<dbReference type="Gene3D" id="2.60.40.420">
    <property type="entry name" value="Cupredoxins - blue copper proteins"/>
    <property type="match status" value="1"/>
</dbReference>
<feature type="signal peptide" evidence="6">
    <location>
        <begin position="1"/>
        <end position="21"/>
    </location>
</feature>
<reference evidence="8 9" key="1">
    <citation type="submission" date="2018-05" db="EMBL/GenBank/DDBJ databases">
        <title>Genomic Encyclopedia of Type Strains, Phase IV (KMG-IV): sequencing the most valuable type-strain genomes for metagenomic binning, comparative biology and taxonomic classification.</title>
        <authorList>
            <person name="Goeker M."/>
        </authorList>
    </citation>
    <scope>NUCLEOTIDE SEQUENCE [LARGE SCALE GENOMIC DNA]</scope>
    <source>
        <strain evidence="8 9">DSM 6986</strain>
    </source>
</reference>
<keyword evidence="4 5" id="KW-0186">Copper</keyword>
<evidence type="ECO:0000256" key="5">
    <source>
        <dbReference type="PIRSR" id="PIRSR602387-1"/>
    </source>
</evidence>
<feature type="chain" id="PRO_5016316403" evidence="6">
    <location>
        <begin position="22"/>
        <end position="171"/>
    </location>
</feature>
<protein>
    <submittedName>
        <fullName evidence="8">Plastocyanin</fullName>
    </submittedName>
</protein>
<keyword evidence="1" id="KW-0813">Transport</keyword>
<evidence type="ECO:0000256" key="3">
    <source>
        <dbReference type="ARBA" id="ARBA00022982"/>
    </source>
</evidence>
<dbReference type="PANTHER" id="PTHR36507:SF1">
    <property type="entry name" value="BLL1555 PROTEIN"/>
    <property type="match status" value="1"/>
</dbReference>
<sequence>MLQAGGGFLAAFGLLRLPALASDVVDIRMHGNADGAHVWFDPIGLRIQPGQTVRWTNGDAGNSHTATAYHPSLFDRPRRIPTKARPWDSDYLLPNETFSVTLTVPGIYDFYCIPHEHAGMVGRIVVGDPAENDWDLAMPQNPESEGALPQIALDNFPAVDEIMKKGIVRRA</sequence>
<dbReference type="EMBL" id="QGGG01000012">
    <property type="protein sequence ID" value="PWJ80506.1"/>
    <property type="molecule type" value="Genomic_DNA"/>
</dbReference>
<evidence type="ECO:0000256" key="2">
    <source>
        <dbReference type="ARBA" id="ARBA00022723"/>
    </source>
</evidence>
<proteinExistence type="predicted"/>
<accession>A0A316BZJ9</accession>
<dbReference type="InterPro" id="IPR000923">
    <property type="entry name" value="BlueCu_1"/>
</dbReference>
<feature type="domain" description="Blue (type 1) copper" evidence="7">
    <location>
        <begin position="32"/>
        <end position="126"/>
    </location>
</feature>
<feature type="binding site" evidence="5">
    <location>
        <position position="70"/>
    </location>
    <ligand>
        <name>Cu cation</name>
        <dbReference type="ChEBI" id="CHEBI:23378"/>
    </ligand>
</feature>
<feature type="binding site" evidence="5">
    <location>
        <position position="115"/>
    </location>
    <ligand>
        <name>Cu cation</name>
        <dbReference type="ChEBI" id="CHEBI:23378"/>
    </ligand>
</feature>
<organism evidence="8 9">
    <name type="scientific">Pseudaminobacter salicylatoxidans</name>
    <dbReference type="NCBI Taxonomy" id="93369"/>
    <lineage>
        <taxon>Bacteria</taxon>
        <taxon>Pseudomonadati</taxon>
        <taxon>Pseudomonadota</taxon>
        <taxon>Alphaproteobacteria</taxon>
        <taxon>Hyphomicrobiales</taxon>
        <taxon>Phyllobacteriaceae</taxon>
        <taxon>Pseudaminobacter</taxon>
    </lineage>
</organism>
<dbReference type="CDD" id="cd04220">
    <property type="entry name" value="Halocyanin"/>
    <property type="match status" value="1"/>
</dbReference>
<evidence type="ECO:0000256" key="6">
    <source>
        <dbReference type="SAM" id="SignalP"/>
    </source>
</evidence>
<dbReference type="PRINTS" id="PR00157">
    <property type="entry name" value="PLASTOCYANIN"/>
</dbReference>
<dbReference type="RefSeq" id="WP_244916185.1">
    <property type="nucleotide sequence ID" value="NZ_QGGG01000012.1"/>
</dbReference>
<comment type="caution">
    <text evidence="8">The sequence shown here is derived from an EMBL/GenBank/DDBJ whole genome shotgun (WGS) entry which is preliminary data.</text>
</comment>
<keyword evidence="9" id="KW-1185">Reference proteome</keyword>
<dbReference type="InterPro" id="IPR028871">
    <property type="entry name" value="BlueCu_1_BS"/>
</dbReference>
<dbReference type="STRING" id="1192868.GCA_000304395_01696"/>
<feature type="binding site" evidence="5">
    <location>
        <position position="120"/>
    </location>
    <ligand>
        <name>Cu cation</name>
        <dbReference type="ChEBI" id="CHEBI:23378"/>
    </ligand>
</feature>